<evidence type="ECO:0000313" key="2">
    <source>
        <dbReference type="EMBL" id="RAO22199.1"/>
    </source>
</evidence>
<dbReference type="Proteomes" id="UP000249045">
    <property type="component" value="Unassembled WGS sequence"/>
</dbReference>
<feature type="chain" id="PRO_5046838539" evidence="1">
    <location>
        <begin position="28"/>
        <end position="116"/>
    </location>
</feature>
<dbReference type="RefSeq" id="WP_167457627.1">
    <property type="nucleotide sequence ID" value="NZ_JBFAQI010000001.1"/>
</dbReference>
<sequence length="116" mass="12485">MRIKRLAAVGSVLGLGIMMTLPGVAHADSGCAYEGSDRACFINLSGGQSDLEVCDNEADGNGVYAWFYTNYHTYSVKVGDGNGSSAGCGKLRWNHGVFQVKICEDDLGEDTCRYYL</sequence>
<organism evidence="2 3">
    <name type="scientific">Micromonospora noduli</name>
    <dbReference type="NCBI Taxonomy" id="709876"/>
    <lineage>
        <taxon>Bacteria</taxon>
        <taxon>Bacillati</taxon>
        <taxon>Actinomycetota</taxon>
        <taxon>Actinomycetes</taxon>
        <taxon>Micromonosporales</taxon>
        <taxon>Micromonosporaceae</taxon>
        <taxon>Micromonospora</taxon>
    </lineage>
</organism>
<name>A0ABX9D6W3_9ACTN</name>
<reference evidence="2 3" key="1">
    <citation type="submission" date="2018-03" db="EMBL/GenBank/DDBJ databases">
        <title>Defining the species Micromonospora saelicesensis and Micromonospora noduli under the framework of genomics.</title>
        <authorList>
            <person name="Riesco R."/>
            <person name="Trujillo M.E."/>
        </authorList>
    </citation>
    <scope>NUCLEOTIDE SEQUENCE [LARGE SCALE GENOMIC DNA]</scope>
    <source>
        <strain evidence="2 3">MED15</strain>
    </source>
</reference>
<protein>
    <submittedName>
        <fullName evidence="2">Uncharacterized protein</fullName>
    </submittedName>
</protein>
<dbReference type="EMBL" id="PYAC01000005">
    <property type="protein sequence ID" value="RAO22199.1"/>
    <property type="molecule type" value="Genomic_DNA"/>
</dbReference>
<evidence type="ECO:0000313" key="3">
    <source>
        <dbReference type="Proteomes" id="UP000249045"/>
    </source>
</evidence>
<feature type="signal peptide" evidence="1">
    <location>
        <begin position="1"/>
        <end position="27"/>
    </location>
</feature>
<accession>A0ABX9D6W3</accession>
<proteinExistence type="predicted"/>
<keyword evidence="1" id="KW-0732">Signal</keyword>
<evidence type="ECO:0000256" key="1">
    <source>
        <dbReference type="SAM" id="SignalP"/>
    </source>
</evidence>
<gene>
    <name evidence="2" type="ORF">MED15_01703</name>
</gene>
<keyword evidence="3" id="KW-1185">Reference proteome</keyword>
<comment type="caution">
    <text evidence="2">The sequence shown here is derived from an EMBL/GenBank/DDBJ whole genome shotgun (WGS) entry which is preliminary data.</text>
</comment>